<organism evidence="10">
    <name type="scientific">Trypanosoma brucei</name>
    <dbReference type="NCBI Taxonomy" id="5691"/>
    <lineage>
        <taxon>Eukaryota</taxon>
        <taxon>Discoba</taxon>
        <taxon>Euglenozoa</taxon>
        <taxon>Kinetoplastea</taxon>
        <taxon>Metakinetoplastina</taxon>
        <taxon>Trypanosomatida</taxon>
        <taxon>Trypanosomatidae</taxon>
        <taxon>Trypanosoma</taxon>
    </lineage>
</organism>
<feature type="compositionally biased region" description="Basic and acidic residues" evidence="8">
    <location>
        <begin position="172"/>
        <end position="186"/>
    </location>
</feature>
<name>A0A1J0RB77_9TRYP</name>
<dbReference type="VEuPathDB" id="TriTrypDB:Tb1125.Tb11.v5.1024"/>
<evidence type="ECO:0000256" key="5">
    <source>
        <dbReference type="ARBA" id="ARBA00023136"/>
    </source>
</evidence>
<accession>A0A1J0RB77</accession>
<evidence type="ECO:0000256" key="1">
    <source>
        <dbReference type="ARBA" id="ARBA00002523"/>
    </source>
</evidence>
<dbReference type="EMBL" id="KX701225">
    <property type="protein sequence ID" value="APD75181.1"/>
    <property type="molecule type" value="Genomic_DNA"/>
</dbReference>
<dbReference type="GO" id="GO:0098552">
    <property type="term" value="C:side of membrane"/>
    <property type="evidence" value="ECO:0007669"/>
    <property type="project" value="UniProtKB-KW"/>
</dbReference>
<dbReference type="AlphaFoldDB" id="A0A1J0RB77"/>
<comment type="function">
    <text evidence="1">VSG forms a coat on the surface of the parasite. The trypanosome evades the immune response of the host by expressing a series of antigenically distinct VSGs from an estimated 1000 VSG genes.</text>
</comment>
<sequence length="409" mass="44086">MAVKYNLQFPEAKRQKLRPAFRQLIEAALALAKEAQALQTRATTSQNKARRAAVSALYGEAYVKSITNDGDLKPAEPWHGKPRKTAFPWAAATAQHTQMCTRTSAAAAANRPWGAVAADIICLCLGDNSDTTDYCKLGTLTTSLTTGTPNSSTNAPPGRQRATNPVNNCGRYSDHNLRPWKGRDNRQLGTKRSHSLRPCQRCNTGRTPLTTGSASKGVCVNYKNLLQGDGYIPWMLKVNELSTELDTIQAISTEVKALVKAAQAVAQQMTTLLFVGDLIATATGPQKTQLASSPSDAQQNKCAKFNSNETECTNNGCEYDGTKKECKPKTGAENPAAKTGETPNAEGKKCLDFTTQTEFEAAVGSVPAEKAKFYGCIDFVDCTGKLSKPECRSSSLIINKKLAFMTSAL</sequence>
<evidence type="ECO:0000256" key="3">
    <source>
        <dbReference type="ARBA" id="ARBA00022475"/>
    </source>
</evidence>
<feature type="domain" description="Trypanosome variant surface glycoprotein C-terminal" evidence="9">
    <location>
        <begin position="302"/>
        <end position="408"/>
    </location>
</feature>
<dbReference type="InterPro" id="IPR019609">
    <property type="entry name" value="Variant_surf_glycoprt_trypan_C"/>
</dbReference>
<evidence type="ECO:0000256" key="6">
    <source>
        <dbReference type="ARBA" id="ARBA00023180"/>
    </source>
</evidence>
<dbReference type="VEuPathDB" id="TriTrypDB:Tb427_000068400"/>
<keyword evidence="7" id="KW-0449">Lipoprotein</keyword>
<protein>
    <submittedName>
        <fullName evidence="10">Variant surface glycoprotein 1125.5004</fullName>
    </submittedName>
</protein>
<evidence type="ECO:0000259" key="9">
    <source>
        <dbReference type="Pfam" id="PF10659"/>
    </source>
</evidence>
<keyword evidence="4" id="KW-0336">GPI-anchor</keyword>
<evidence type="ECO:0000256" key="8">
    <source>
        <dbReference type="SAM" id="MobiDB-lite"/>
    </source>
</evidence>
<keyword evidence="6" id="KW-0325">Glycoprotein</keyword>
<keyword evidence="3" id="KW-1003">Cell membrane</keyword>
<keyword evidence="5" id="KW-0472">Membrane</keyword>
<evidence type="ECO:0000256" key="2">
    <source>
        <dbReference type="ARBA" id="ARBA00004609"/>
    </source>
</evidence>
<feature type="compositionally biased region" description="Low complexity" evidence="8">
    <location>
        <begin position="145"/>
        <end position="154"/>
    </location>
</feature>
<evidence type="ECO:0000256" key="4">
    <source>
        <dbReference type="ARBA" id="ARBA00022622"/>
    </source>
</evidence>
<dbReference type="GO" id="GO:0005886">
    <property type="term" value="C:plasma membrane"/>
    <property type="evidence" value="ECO:0007669"/>
    <property type="project" value="UniProtKB-SubCell"/>
</dbReference>
<proteinExistence type="predicted"/>
<evidence type="ECO:0000256" key="7">
    <source>
        <dbReference type="ARBA" id="ARBA00023288"/>
    </source>
</evidence>
<reference evidence="10" key="1">
    <citation type="submission" date="2016-08" db="EMBL/GenBank/DDBJ databases">
        <title>VSG repertoire of Trypanosoma brucei EATRO 1125.</title>
        <authorList>
            <person name="Cross G.A."/>
        </authorList>
    </citation>
    <scope>NUCLEOTIDE SEQUENCE</scope>
    <source>
        <strain evidence="10">EATRO 1125</strain>
    </source>
</reference>
<evidence type="ECO:0000313" key="10">
    <source>
        <dbReference type="EMBL" id="APD75181.1"/>
    </source>
</evidence>
<feature type="region of interest" description="Disordered" evidence="8">
    <location>
        <begin position="145"/>
        <end position="197"/>
    </location>
</feature>
<comment type="subcellular location">
    <subcellularLocation>
        <location evidence="2">Cell membrane</location>
        <topology evidence="2">Lipid-anchor</topology>
        <topology evidence="2">GPI-anchor</topology>
    </subcellularLocation>
</comment>
<dbReference type="VEuPathDB" id="TriTrypDB:Tb427_000237600"/>
<dbReference type="Pfam" id="PF10659">
    <property type="entry name" value="Trypan_glycop_C"/>
    <property type="match status" value="1"/>
</dbReference>